<dbReference type="AlphaFoldDB" id="A0A562SZ89"/>
<dbReference type="InterPro" id="IPR013766">
    <property type="entry name" value="Thioredoxin_domain"/>
</dbReference>
<evidence type="ECO:0000313" key="4">
    <source>
        <dbReference type="Proteomes" id="UP000316778"/>
    </source>
</evidence>
<comment type="caution">
    <text evidence="3">The sequence shown here is derived from an EMBL/GenBank/DDBJ whole genome shotgun (WGS) entry which is preliminary data.</text>
</comment>
<dbReference type="Pfam" id="PF00578">
    <property type="entry name" value="AhpC-TSA"/>
    <property type="match status" value="1"/>
</dbReference>
<dbReference type="PROSITE" id="PS51352">
    <property type="entry name" value="THIOREDOXIN_2"/>
    <property type="match status" value="1"/>
</dbReference>
<name>A0A562SZ89_CHIJA</name>
<dbReference type="SUPFAM" id="SSF52833">
    <property type="entry name" value="Thioredoxin-like"/>
    <property type="match status" value="1"/>
</dbReference>
<dbReference type="InterPro" id="IPR047262">
    <property type="entry name" value="PRX-like1"/>
</dbReference>
<evidence type="ECO:0000256" key="1">
    <source>
        <dbReference type="SAM" id="SignalP"/>
    </source>
</evidence>
<dbReference type="GO" id="GO:0016209">
    <property type="term" value="F:antioxidant activity"/>
    <property type="evidence" value="ECO:0007669"/>
    <property type="project" value="InterPro"/>
</dbReference>
<dbReference type="EMBL" id="VLLG01000004">
    <property type="protein sequence ID" value="TWI86619.1"/>
    <property type="molecule type" value="Genomic_DNA"/>
</dbReference>
<accession>A0A562SZ89</accession>
<evidence type="ECO:0000313" key="3">
    <source>
        <dbReference type="EMBL" id="TWI86619.1"/>
    </source>
</evidence>
<feature type="chain" id="PRO_5021925161" evidence="1">
    <location>
        <begin position="19"/>
        <end position="201"/>
    </location>
</feature>
<proteinExistence type="predicted"/>
<dbReference type="CDD" id="cd02969">
    <property type="entry name" value="PRX_like1"/>
    <property type="match status" value="1"/>
</dbReference>
<dbReference type="RefSeq" id="WP_145716566.1">
    <property type="nucleotide sequence ID" value="NZ_BAAAFY010000004.1"/>
</dbReference>
<keyword evidence="4" id="KW-1185">Reference proteome</keyword>
<dbReference type="InterPro" id="IPR036249">
    <property type="entry name" value="Thioredoxin-like_sf"/>
</dbReference>
<sequence>MRSLLTLSLLLLGLLARAQQAGYQVGDVVTDFNLKNIDNKNLSLSSYPDAKGYIVIFGCNTCPVSRGYEQRMVALQEKFASKGYPVIMINPNDPEAQQGETFEDMQLHAQKSKLTFPYLEDPGQVVTRQFGALRTPHVFVLQKTDKGNRVAYIGAIDNDPENEKSEQINYVQQAVHSLLAGEQPEITFTKAVGCGVKSKGK</sequence>
<reference evidence="3 4" key="1">
    <citation type="journal article" date="2013" name="Stand. Genomic Sci.">
        <title>Genomic Encyclopedia of Type Strains, Phase I: The one thousand microbial genomes (KMG-I) project.</title>
        <authorList>
            <person name="Kyrpides N.C."/>
            <person name="Woyke T."/>
            <person name="Eisen J.A."/>
            <person name="Garrity G."/>
            <person name="Lilburn T.G."/>
            <person name="Beck B.J."/>
            <person name="Whitman W.B."/>
            <person name="Hugenholtz P."/>
            <person name="Klenk H.P."/>
        </authorList>
    </citation>
    <scope>NUCLEOTIDE SEQUENCE [LARGE SCALE GENOMIC DNA]</scope>
    <source>
        <strain evidence="3 4">DSM 13484</strain>
    </source>
</reference>
<gene>
    <name evidence="3" type="ORF">LX66_3881</name>
</gene>
<feature type="domain" description="Thioredoxin" evidence="2">
    <location>
        <begin position="23"/>
        <end position="180"/>
    </location>
</feature>
<dbReference type="PANTHER" id="PTHR43640:SF1">
    <property type="entry name" value="THIOREDOXIN-DEPENDENT PEROXIREDOXIN"/>
    <property type="match status" value="1"/>
</dbReference>
<evidence type="ECO:0000259" key="2">
    <source>
        <dbReference type="PROSITE" id="PS51352"/>
    </source>
</evidence>
<feature type="signal peptide" evidence="1">
    <location>
        <begin position="1"/>
        <end position="18"/>
    </location>
</feature>
<dbReference type="PANTHER" id="PTHR43640">
    <property type="entry name" value="OS07G0260300 PROTEIN"/>
    <property type="match status" value="1"/>
</dbReference>
<dbReference type="InterPro" id="IPR000866">
    <property type="entry name" value="AhpC/TSA"/>
</dbReference>
<dbReference type="OrthoDB" id="9809746at2"/>
<protein>
    <submittedName>
        <fullName evidence="3">Peroxiredoxin</fullName>
    </submittedName>
</protein>
<dbReference type="Proteomes" id="UP000316778">
    <property type="component" value="Unassembled WGS sequence"/>
</dbReference>
<dbReference type="Gene3D" id="3.40.30.10">
    <property type="entry name" value="Glutaredoxin"/>
    <property type="match status" value="1"/>
</dbReference>
<keyword evidence="1" id="KW-0732">Signal</keyword>
<organism evidence="3 4">
    <name type="scientific">Chitinophaga japonensis</name>
    <name type="common">Flexibacter japonensis</name>
    <dbReference type="NCBI Taxonomy" id="104662"/>
    <lineage>
        <taxon>Bacteria</taxon>
        <taxon>Pseudomonadati</taxon>
        <taxon>Bacteroidota</taxon>
        <taxon>Chitinophagia</taxon>
        <taxon>Chitinophagales</taxon>
        <taxon>Chitinophagaceae</taxon>
        <taxon>Chitinophaga</taxon>
    </lineage>
</organism>
<dbReference type="GO" id="GO:0016491">
    <property type="term" value="F:oxidoreductase activity"/>
    <property type="evidence" value="ECO:0007669"/>
    <property type="project" value="InterPro"/>
</dbReference>